<dbReference type="EMBL" id="AMZN01000051">
    <property type="protein sequence ID" value="ELR70552.1"/>
    <property type="molecule type" value="Genomic_DNA"/>
</dbReference>
<accession>L8JT77</accession>
<evidence type="ECO:0000313" key="3">
    <source>
        <dbReference type="Proteomes" id="UP000011135"/>
    </source>
</evidence>
<protein>
    <submittedName>
        <fullName evidence="2">Uncharacterized protein</fullName>
    </submittedName>
</protein>
<evidence type="ECO:0000313" key="2">
    <source>
        <dbReference type="EMBL" id="ELR70552.1"/>
    </source>
</evidence>
<reference evidence="2 3" key="1">
    <citation type="submission" date="2012-12" db="EMBL/GenBank/DDBJ databases">
        <title>Genome assembly of Fulvivirga imtechensis AK7.</title>
        <authorList>
            <person name="Nupur N."/>
            <person name="Khatri I."/>
            <person name="Kumar R."/>
            <person name="Subramanian S."/>
            <person name="Pinnaka A."/>
        </authorList>
    </citation>
    <scope>NUCLEOTIDE SEQUENCE [LARGE SCALE GENOMIC DNA]</scope>
    <source>
        <strain evidence="2 3">AK7</strain>
    </source>
</reference>
<gene>
    <name evidence="2" type="ORF">C900_03533</name>
</gene>
<feature type="region of interest" description="Disordered" evidence="1">
    <location>
        <begin position="1"/>
        <end position="47"/>
    </location>
</feature>
<feature type="compositionally biased region" description="Polar residues" evidence="1">
    <location>
        <begin position="1"/>
        <end position="11"/>
    </location>
</feature>
<dbReference type="Proteomes" id="UP000011135">
    <property type="component" value="Unassembled WGS sequence"/>
</dbReference>
<keyword evidence="3" id="KW-1185">Reference proteome</keyword>
<comment type="caution">
    <text evidence="2">The sequence shown here is derived from an EMBL/GenBank/DDBJ whole genome shotgun (WGS) entry which is preliminary data.</text>
</comment>
<name>L8JT77_9BACT</name>
<evidence type="ECO:0000256" key="1">
    <source>
        <dbReference type="SAM" id="MobiDB-lite"/>
    </source>
</evidence>
<organism evidence="2 3">
    <name type="scientific">Fulvivirga imtechensis AK7</name>
    <dbReference type="NCBI Taxonomy" id="1237149"/>
    <lineage>
        <taxon>Bacteria</taxon>
        <taxon>Pseudomonadati</taxon>
        <taxon>Bacteroidota</taxon>
        <taxon>Cytophagia</taxon>
        <taxon>Cytophagales</taxon>
        <taxon>Fulvivirgaceae</taxon>
        <taxon>Fulvivirga</taxon>
    </lineage>
</organism>
<proteinExistence type="predicted"/>
<sequence length="47" mass="5465">MLKFSQSNGENIQDPPDPLAEAEVQSQPVERRSRIFPRVLARDRRDD</sequence>
<dbReference type="AlphaFoldDB" id="L8JT77"/>